<feature type="transmembrane region" description="Helical" evidence="2">
    <location>
        <begin position="577"/>
        <end position="595"/>
    </location>
</feature>
<feature type="transmembrane region" description="Helical" evidence="2">
    <location>
        <begin position="188"/>
        <end position="209"/>
    </location>
</feature>
<feature type="transmembrane region" description="Helical" evidence="2">
    <location>
        <begin position="545"/>
        <end position="565"/>
    </location>
</feature>
<keyword evidence="2" id="KW-1133">Transmembrane helix</keyword>
<dbReference type="PANTHER" id="PTHR42101:SF1">
    <property type="entry name" value="LOW TEMPERATURE REQUIREMENT A"/>
    <property type="match status" value="1"/>
</dbReference>
<comment type="caution">
    <text evidence="3">The sequence shown here is derived from an EMBL/GenBank/DDBJ whole genome shotgun (WGS) entry which is preliminary data.</text>
</comment>
<feature type="region of interest" description="Disordered" evidence="1">
    <location>
        <begin position="624"/>
        <end position="655"/>
    </location>
</feature>
<evidence type="ECO:0000313" key="3">
    <source>
        <dbReference type="EMBL" id="VUC36266.1"/>
    </source>
</evidence>
<evidence type="ECO:0008006" key="5">
    <source>
        <dbReference type="Google" id="ProtNLM"/>
    </source>
</evidence>
<reference evidence="3 4" key="1">
    <citation type="submission" date="2019-06" db="EMBL/GenBank/DDBJ databases">
        <authorList>
            <person name="Broberg M."/>
        </authorList>
    </citation>
    <scope>NUCLEOTIDE SEQUENCE [LARGE SCALE GENOMIC DNA]</scope>
</reference>
<evidence type="ECO:0000256" key="2">
    <source>
        <dbReference type="SAM" id="Phobius"/>
    </source>
</evidence>
<evidence type="ECO:0000313" key="4">
    <source>
        <dbReference type="Proteomes" id="UP000766486"/>
    </source>
</evidence>
<feature type="transmembrane region" description="Helical" evidence="2">
    <location>
        <begin position="215"/>
        <end position="235"/>
    </location>
</feature>
<organism evidence="3 4">
    <name type="scientific">Bionectria ochroleuca</name>
    <name type="common">Gliocladium roseum</name>
    <dbReference type="NCBI Taxonomy" id="29856"/>
    <lineage>
        <taxon>Eukaryota</taxon>
        <taxon>Fungi</taxon>
        <taxon>Dikarya</taxon>
        <taxon>Ascomycota</taxon>
        <taxon>Pezizomycotina</taxon>
        <taxon>Sordariomycetes</taxon>
        <taxon>Hypocreomycetidae</taxon>
        <taxon>Hypocreales</taxon>
        <taxon>Bionectriaceae</taxon>
        <taxon>Clonostachys</taxon>
    </lineage>
</organism>
<name>A0ABY6UZH8_BIOOC</name>
<feature type="transmembrane region" description="Helical" evidence="2">
    <location>
        <begin position="255"/>
        <end position="275"/>
    </location>
</feature>
<accession>A0ABY6UZH8</accession>
<evidence type="ECO:0000256" key="1">
    <source>
        <dbReference type="SAM" id="MobiDB-lite"/>
    </source>
</evidence>
<dbReference type="EMBL" id="CABFNS010000928">
    <property type="protein sequence ID" value="VUC36266.1"/>
    <property type="molecule type" value="Genomic_DNA"/>
</dbReference>
<gene>
    <name evidence="3" type="ORF">CLO192961_LOCUS441177</name>
</gene>
<feature type="compositionally biased region" description="Polar residues" evidence="1">
    <location>
        <begin position="702"/>
        <end position="719"/>
    </location>
</feature>
<feature type="transmembrane region" description="Helical" evidence="2">
    <location>
        <begin position="319"/>
        <end position="340"/>
    </location>
</feature>
<dbReference type="Proteomes" id="UP000766486">
    <property type="component" value="Unassembled WGS sequence"/>
</dbReference>
<feature type="region of interest" description="Disordered" evidence="1">
    <location>
        <begin position="671"/>
        <end position="719"/>
    </location>
</feature>
<proteinExistence type="predicted"/>
<dbReference type="PANTHER" id="PTHR42101">
    <property type="entry name" value="CHROMOSOME 16, WHOLE GENOME SHOTGUN SEQUENCE"/>
    <property type="match status" value="1"/>
</dbReference>
<feature type="compositionally biased region" description="Basic and acidic residues" evidence="1">
    <location>
        <begin position="624"/>
        <end position="641"/>
    </location>
</feature>
<sequence>MTETQDSGRDTSAAAASKLHLFDTPLAEHHEIDEGSETNGPSADHTEGFQDIPQLKRHEEPTLLEVFLDLFFAANYEVFGENHHVTNHARFQAYVGYFCLLWLTWFIVALYDVRFVTDSIFARAMRGVQLGVLVGFTVITPKFDTVDQEAQTMRTTSIILSVSRFALSAEYLCTLWSLRRFKSVRIPLLIQVSLHVFSAAILLGIAFIFQEDQHSYAFMAWYFVAGFEAIASLLLSNVSPTFGLTETHLVKRLTLMTVMILGASVCEVAKSVVVIVKNPDAWDSRTIGHVTAAIATIYFIFLIYFDWIRSVFHLRPLRLQIWTALHFPFNLALVLLLQAVQQYVIWGKLMGQLDKALDIAYPLDDPAIINNSTTSASVAAALNHSVVDFLEDYPPIESSWDTINEAIRNISGIPNSFWPEFRRLNLGSSQTDTQIENLLDGLTDDAKTSLTTVLTSAVTLGVTMLNSLFNSFGIEVGHDIIKKNPNAAKAVKGGGFQFQVQEAAWNLYRLAFAYGYISCGCAIILMVLLTLIARTRRYTAWQITRLIIVSALGLGVALVATLWFNDDKVWDFLQRTWVLPTITLVWAVILIITHINGQGTKRWTRYIERRFPRSHIFLTREKVSREHNMEKGEKGAARQEAGHPAPALLEEEETPAVARVSMGRENMRTIFRVSSARSEVSATSTRSNPRGRQNGEPKVSVEESTTAIPPNRGGSQNDA</sequence>
<feature type="transmembrane region" description="Helical" evidence="2">
    <location>
        <begin position="94"/>
        <end position="113"/>
    </location>
</feature>
<protein>
    <recommendedName>
        <fullName evidence="5">Low temperature requirement A</fullName>
    </recommendedName>
</protein>
<keyword evidence="2" id="KW-0472">Membrane</keyword>
<feature type="compositionally biased region" description="Polar residues" evidence="1">
    <location>
        <begin position="675"/>
        <end position="691"/>
    </location>
</feature>
<keyword evidence="4" id="KW-1185">Reference proteome</keyword>
<feature type="transmembrane region" description="Helical" evidence="2">
    <location>
        <begin position="513"/>
        <end position="533"/>
    </location>
</feature>
<feature type="transmembrane region" description="Helical" evidence="2">
    <location>
        <begin position="287"/>
        <end position="307"/>
    </location>
</feature>
<keyword evidence="2" id="KW-0812">Transmembrane</keyword>